<comment type="caution">
    <text evidence="1">The sequence shown here is derived from an EMBL/GenBank/DDBJ whole genome shotgun (WGS) entry which is preliminary data.</text>
</comment>
<accession>A0ABN9E2P5</accession>
<evidence type="ECO:0000313" key="2">
    <source>
        <dbReference type="Proteomes" id="UP001162483"/>
    </source>
</evidence>
<proteinExistence type="predicted"/>
<gene>
    <name evidence="1" type="ORF">SPARVUS_LOCUS9007186</name>
</gene>
<reference evidence="1" key="1">
    <citation type="submission" date="2023-05" db="EMBL/GenBank/DDBJ databases">
        <authorList>
            <person name="Stuckert A."/>
        </authorList>
    </citation>
    <scope>NUCLEOTIDE SEQUENCE</scope>
</reference>
<name>A0ABN9E2P5_9NEOB</name>
<dbReference type="Proteomes" id="UP001162483">
    <property type="component" value="Unassembled WGS sequence"/>
</dbReference>
<evidence type="ECO:0000313" key="1">
    <source>
        <dbReference type="EMBL" id="CAI9578978.1"/>
    </source>
</evidence>
<protein>
    <submittedName>
        <fullName evidence="1">Uncharacterized protein</fullName>
    </submittedName>
</protein>
<sequence>MTSSRQSLELLPLAYLRVTSLWSRDFIRIYAYPGWSTHLSTFSANHYEGFPPSLC</sequence>
<keyword evidence="2" id="KW-1185">Reference proteome</keyword>
<dbReference type="EMBL" id="CATNWA010015052">
    <property type="protein sequence ID" value="CAI9578978.1"/>
    <property type="molecule type" value="Genomic_DNA"/>
</dbReference>
<organism evidence="1 2">
    <name type="scientific">Staurois parvus</name>
    <dbReference type="NCBI Taxonomy" id="386267"/>
    <lineage>
        <taxon>Eukaryota</taxon>
        <taxon>Metazoa</taxon>
        <taxon>Chordata</taxon>
        <taxon>Craniata</taxon>
        <taxon>Vertebrata</taxon>
        <taxon>Euteleostomi</taxon>
        <taxon>Amphibia</taxon>
        <taxon>Batrachia</taxon>
        <taxon>Anura</taxon>
        <taxon>Neobatrachia</taxon>
        <taxon>Ranoidea</taxon>
        <taxon>Ranidae</taxon>
        <taxon>Staurois</taxon>
    </lineage>
</organism>